<dbReference type="Proteomes" id="UP001634394">
    <property type="component" value="Unassembled WGS sequence"/>
</dbReference>
<accession>A0ABD3WL34</accession>
<evidence type="ECO:0000313" key="1">
    <source>
        <dbReference type="EMBL" id="KAL3873488.1"/>
    </source>
</evidence>
<protein>
    <submittedName>
        <fullName evidence="1">Uncharacterized protein</fullName>
    </submittedName>
</protein>
<evidence type="ECO:0000313" key="2">
    <source>
        <dbReference type="Proteomes" id="UP001634394"/>
    </source>
</evidence>
<reference evidence="1 2" key="1">
    <citation type="submission" date="2024-11" db="EMBL/GenBank/DDBJ databases">
        <title>Chromosome-level genome assembly of the freshwater bivalve Anodonta woodiana.</title>
        <authorList>
            <person name="Chen X."/>
        </authorList>
    </citation>
    <scope>NUCLEOTIDE SEQUENCE [LARGE SCALE GENOMIC DNA]</scope>
    <source>
        <strain evidence="1">MN2024</strain>
        <tissue evidence="1">Gills</tissue>
    </source>
</reference>
<gene>
    <name evidence="1" type="ORF">ACJMK2_036598</name>
</gene>
<keyword evidence="2" id="KW-1185">Reference proteome</keyword>
<organism evidence="1 2">
    <name type="scientific">Sinanodonta woodiana</name>
    <name type="common">Chinese pond mussel</name>
    <name type="synonym">Anodonta woodiana</name>
    <dbReference type="NCBI Taxonomy" id="1069815"/>
    <lineage>
        <taxon>Eukaryota</taxon>
        <taxon>Metazoa</taxon>
        <taxon>Spiralia</taxon>
        <taxon>Lophotrochozoa</taxon>
        <taxon>Mollusca</taxon>
        <taxon>Bivalvia</taxon>
        <taxon>Autobranchia</taxon>
        <taxon>Heteroconchia</taxon>
        <taxon>Palaeoheterodonta</taxon>
        <taxon>Unionida</taxon>
        <taxon>Unionoidea</taxon>
        <taxon>Unionidae</taxon>
        <taxon>Unioninae</taxon>
        <taxon>Sinanodonta</taxon>
    </lineage>
</organism>
<name>A0ABD3WL34_SINWO</name>
<dbReference type="EMBL" id="JBJQND010000006">
    <property type="protein sequence ID" value="KAL3873488.1"/>
    <property type="molecule type" value="Genomic_DNA"/>
</dbReference>
<comment type="caution">
    <text evidence="1">The sequence shown here is derived from an EMBL/GenBank/DDBJ whole genome shotgun (WGS) entry which is preliminary data.</text>
</comment>
<dbReference type="AlphaFoldDB" id="A0ABD3WL34"/>
<proteinExistence type="predicted"/>
<sequence>MSITKPSNCVVSPVKSELDYLPSLKIIPIKVSVLLHLGLPPEDILKSLRMRLNAAKLLVMTLEILGARMRKEEATHILIRRQALHMVDRTRQTIGVSE</sequence>